<dbReference type="CDD" id="cd16441">
    <property type="entry name" value="beta_Kdo_transferase_KpsS"/>
    <property type="match status" value="1"/>
</dbReference>
<comment type="caution">
    <text evidence="1">The sequence shown here is derived from an EMBL/GenBank/DDBJ whole genome shotgun (WGS) entry which is preliminary data.</text>
</comment>
<dbReference type="AlphaFoldDB" id="A0A939J5Q9"/>
<proteinExistence type="predicted"/>
<protein>
    <submittedName>
        <fullName evidence="1">Capsular biosynthesis protein</fullName>
    </submittedName>
</protein>
<evidence type="ECO:0000313" key="1">
    <source>
        <dbReference type="EMBL" id="MBO0346085.1"/>
    </source>
</evidence>
<dbReference type="InterPro" id="IPR007833">
    <property type="entry name" value="Capsule_polysaccharide_synth"/>
</dbReference>
<reference evidence="1" key="1">
    <citation type="submission" date="2021-03" db="EMBL/GenBank/DDBJ databases">
        <title>Roseibium sp. CAU 1637 isolated from Incheon.</title>
        <authorList>
            <person name="Kim W."/>
        </authorList>
    </citation>
    <scope>NUCLEOTIDE SEQUENCE</scope>
    <source>
        <strain evidence="1">CAU 1637</strain>
    </source>
</reference>
<dbReference type="Pfam" id="PF05159">
    <property type="entry name" value="Capsule_synth"/>
    <property type="match status" value="1"/>
</dbReference>
<dbReference type="GO" id="GO:0000271">
    <property type="term" value="P:polysaccharide biosynthetic process"/>
    <property type="evidence" value="ECO:0007669"/>
    <property type="project" value="InterPro"/>
</dbReference>
<gene>
    <name evidence="1" type="ORF">J0X15_12705</name>
</gene>
<organism evidence="1 2">
    <name type="scientific">Roseibium limicola</name>
    <dbReference type="NCBI Taxonomy" id="2816037"/>
    <lineage>
        <taxon>Bacteria</taxon>
        <taxon>Pseudomonadati</taxon>
        <taxon>Pseudomonadota</taxon>
        <taxon>Alphaproteobacteria</taxon>
        <taxon>Hyphomicrobiales</taxon>
        <taxon>Stappiaceae</taxon>
        <taxon>Roseibium</taxon>
    </lineage>
</organism>
<dbReference type="Proteomes" id="UP000664779">
    <property type="component" value="Unassembled WGS sequence"/>
</dbReference>
<name>A0A939J5Q9_9HYPH</name>
<evidence type="ECO:0000313" key="2">
    <source>
        <dbReference type="Proteomes" id="UP000664779"/>
    </source>
</evidence>
<keyword evidence="2" id="KW-1185">Reference proteome</keyword>
<sequence length="448" mass="51110">MGQAFRVFLFLQGPPARFARVLADELDLLGAKSLRVNLCAGDWLAWHDLRCTNYRGSLSDWKAWLSDFCLANGVTDIVYYADRLPYHVAAHEVAQDLGIECFAYEFGYLRPDWITLERNGMSAHSLFPNNAETIRTAARDLPDIDRRQLYGHSFGEEAFVEVIHNMSNVVLASAFPKYDRDRCYHPLADYTRHLFRLPLARWRNRRAGKVIDDLVASGTPYYVFPLQLQSDYQLRFNSPFNHIGKAAEEVIRSFAKSAPVEAHLVFKVHPLDNGIEPWTRILMSVAKRFGVKRRVRIIDGGNLDELLRYSRGALTINSTTGLHSLRVGCPTKVLGIALYDMEGLTCQVPIDDFWKNGTVPDLELLDSLERLLAATIQVKGDFYQPKGQRVAAYAMARRLMENRVNEPGALCEEPPRLARAKAMNIPVTFVEQMANRGKTERWFNAWRR</sequence>
<dbReference type="EMBL" id="JAFLNF010000005">
    <property type="protein sequence ID" value="MBO0346085.1"/>
    <property type="molecule type" value="Genomic_DNA"/>
</dbReference>
<dbReference type="GO" id="GO:0015774">
    <property type="term" value="P:polysaccharide transport"/>
    <property type="evidence" value="ECO:0007669"/>
    <property type="project" value="InterPro"/>
</dbReference>
<accession>A0A939J5Q9</accession>